<reference evidence="2" key="1">
    <citation type="journal article" date="2019" name="Int. J. Syst. Evol. Microbiol.">
        <title>The Global Catalogue of Microorganisms (GCM) 10K type strain sequencing project: providing services to taxonomists for standard genome sequencing and annotation.</title>
        <authorList>
            <consortium name="The Broad Institute Genomics Platform"/>
            <consortium name="The Broad Institute Genome Sequencing Center for Infectious Disease"/>
            <person name="Wu L."/>
            <person name="Ma J."/>
        </authorList>
    </citation>
    <scope>NUCLEOTIDE SEQUENCE [LARGE SCALE GENOMIC DNA]</scope>
    <source>
        <strain evidence="2">CGMCC 4.7237</strain>
    </source>
</reference>
<gene>
    <name evidence="1" type="ORF">ACFO3J_20025</name>
</gene>
<dbReference type="Proteomes" id="UP001595765">
    <property type="component" value="Unassembled WGS sequence"/>
</dbReference>
<dbReference type="EMBL" id="JBHSBB010000013">
    <property type="protein sequence ID" value="MFC4033749.1"/>
    <property type="molecule type" value="Genomic_DNA"/>
</dbReference>
<accession>A0ABV8HTV7</accession>
<organism evidence="1 2">
    <name type="scientific">Streptomyces polygonati</name>
    <dbReference type="NCBI Taxonomy" id="1617087"/>
    <lineage>
        <taxon>Bacteria</taxon>
        <taxon>Bacillati</taxon>
        <taxon>Actinomycetota</taxon>
        <taxon>Actinomycetes</taxon>
        <taxon>Kitasatosporales</taxon>
        <taxon>Streptomycetaceae</taxon>
        <taxon>Streptomyces</taxon>
    </lineage>
</organism>
<comment type="caution">
    <text evidence="1">The sequence shown here is derived from an EMBL/GenBank/DDBJ whole genome shotgun (WGS) entry which is preliminary data.</text>
</comment>
<keyword evidence="2" id="KW-1185">Reference proteome</keyword>
<sequence>MSTGEPNVIEAYAFACLNCGHGWEQSYEIEHHTDTHGHPFVRYLVDGRKVPSPLTRPTCQNCDGHLVRIMRAGQVSGIARRAGHRGERPAARRPWHRSVLAFLHLGQGGAETA</sequence>
<protein>
    <recommendedName>
        <fullName evidence="3">C2H2-type domain-containing protein</fullName>
    </recommendedName>
</protein>
<evidence type="ECO:0008006" key="3">
    <source>
        <dbReference type="Google" id="ProtNLM"/>
    </source>
</evidence>
<dbReference type="RefSeq" id="WP_386430824.1">
    <property type="nucleotide sequence ID" value="NZ_JBHSBB010000013.1"/>
</dbReference>
<evidence type="ECO:0000313" key="1">
    <source>
        <dbReference type="EMBL" id="MFC4033749.1"/>
    </source>
</evidence>
<evidence type="ECO:0000313" key="2">
    <source>
        <dbReference type="Proteomes" id="UP001595765"/>
    </source>
</evidence>
<proteinExistence type="predicted"/>
<name>A0ABV8HTV7_9ACTN</name>